<evidence type="ECO:0000313" key="1">
    <source>
        <dbReference type="EMBL" id="NMG21364.1"/>
    </source>
</evidence>
<proteinExistence type="predicted"/>
<keyword evidence="2" id="KW-1185">Reference proteome</keyword>
<reference evidence="1 2" key="1">
    <citation type="submission" date="2018-06" db="EMBL/GenBank/DDBJ databases">
        <title>Comparative genomics of Brasilonema spp. strains.</title>
        <authorList>
            <person name="Alvarenga D.O."/>
            <person name="Fiore M.F."/>
            <person name="Varani A.M."/>
        </authorList>
    </citation>
    <scope>NUCLEOTIDE SEQUENCE [LARGE SCALE GENOMIC DNA]</scope>
    <source>
        <strain evidence="1 2">SPC951</strain>
    </source>
</reference>
<sequence>MTTTKEKVQSLLSKLPDDCSVEDVQYHLYVLEKVRQGLVVTDHRETLISQEEAEALLRKWLIE</sequence>
<dbReference type="Proteomes" id="UP000718564">
    <property type="component" value="Unassembled WGS sequence"/>
</dbReference>
<comment type="caution">
    <text evidence="1">The sequence shown here is derived from an EMBL/GenBank/DDBJ whole genome shotgun (WGS) entry which is preliminary data.</text>
</comment>
<gene>
    <name evidence="1" type="ORF">DP116_18670</name>
</gene>
<evidence type="ECO:0000313" key="2">
    <source>
        <dbReference type="Proteomes" id="UP000718564"/>
    </source>
</evidence>
<name>A0ABX1PAP0_9CYAN</name>
<organism evidence="1 2">
    <name type="scientific">Brasilonema bromeliae SPC951</name>
    <dbReference type="NCBI Taxonomy" id="385972"/>
    <lineage>
        <taxon>Bacteria</taxon>
        <taxon>Bacillati</taxon>
        <taxon>Cyanobacteriota</taxon>
        <taxon>Cyanophyceae</taxon>
        <taxon>Nostocales</taxon>
        <taxon>Scytonemataceae</taxon>
        <taxon>Brasilonema</taxon>
        <taxon>Bromeliae group (in: Brasilonema)</taxon>
    </lineage>
</organism>
<evidence type="ECO:0008006" key="3">
    <source>
        <dbReference type="Google" id="ProtNLM"/>
    </source>
</evidence>
<dbReference type="RefSeq" id="WP_169156601.1">
    <property type="nucleotide sequence ID" value="NZ_CAWPJE010000150.1"/>
</dbReference>
<dbReference type="EMBL" id="QMEB01000157">
    <property type="protein sequence ID" value="NMG21364.1"/>
    <property type="molecule type" value="Genomic_DNA"/>
</dbReference>
<accession>A0ABX1PAP0</accession>
<protein>
    <recommendedName>
        <fullName evidence="3">Threonyl-tRNA synthetase</fullName>
    </recommendedName>
</protein>